<proteinExistence type="inferred from homology"/>
<dbReference type="InterPro" id="IPR035956">
    <property type="entry name" value="RimP_N_sf"/>
</dbReference>
<evidence type="ECO:0000259" key="5">
    <source>
        <dbReference type="Pfam" id="PF17384"/>
    </source>
</evidence>
<accession>A0ABT6ZIH8</accession>
<dbReference type="Pfam" id="PF02576">
    <property type="entry name" value="RimP_N"/>
    <property type="match status" value="1"/>
</dbReference>
<dbReference type="InterPro" id="IPR036847">
    <property type="entry name" value="RimP_C_sf"/>
</dbReference>
<comment type="subcellular location">
    <subcellularLocation>
        <location evidence="3">Cytoplasm</location>
    </subcellularLocation>
</comment>
<evidence type="ECO:0000313" key="7">
    <source>
        <dbReference type="Proteomes" id="UP001431693"/>
    </source>
</evidence>
<sequence>MAKEDVRAALVAALEPAAAERGLDLVEVELTGATKAPVVRVYLDTLGDEGISLDEVAEATAWVSEVVEAFDPFPGSYTLEVSSPGLDRPLRRPSDFERFVGEQVEARVKGHEGKRTFVGALGPATDTGFVLHTHDGDLTIAYEDLQSCRLVPTF</sequence>
<dbReference type="InterPro" id="IPR028998">
    <property type="entry name" value="RimP_C"/>
</dbReference>
<dbReference type="PANTHER" id="PTHR33867">
    <property type="entry name" value="RIBOSOME MATURATION FACTOR RIMP"/>
    <property type="match status" value="1"/>
</dbReference>
<dbReference type="Proteomes" id="UP001431693">
    <property type="component" value="Unassembled WGS sequence"/>
</dbReference>
<comment type="function">
    <text evidence="3">Required for maturation of 30S ribosomal subunits.</text>
</comment>
<name>A0ABT6ZIH8_9ACTN</name>
<feature type="domain" description="Ribosome maturation factor RimP C-terminal" evidence="5">
    <location>
        <begin position="90"/>
        <end position="154"/>
    </location>
</feature>
<dbReference type="HAMAP" id="MF_01077">
    <property type="entry name" value="RimP"/>
    <property type="match status" value="1"/>
</dbReference>
<dbReference type="PANTHER" id="PTHR33867:SF1">
    <property type="entry name" value="RIBOSOME MATURATION FACTOR RIMP"/>
    <property type="match status" value="1"/>
</dbReference>
<feature type="domain" description="Ribosome maturation factor RimP N-terminal" evidence="4">
    <location>
        <begin position="14"/>
        <end position="87"/>
    </location>
</feature>
<dbReference type="SUPFAM" id="SSF74942">
    <property type="entry name" value="YhbC-like, C-terminal domain"/>
    <property type="match status" value="1"/>
</dbReference>
<dbReference type="Pfam" id="PF17384">
    <property type="entry name" value="DUF150_C"/>
    <property type="match status" value="1"/>
</dbReference>
<reference evidence="6" key="1">
    <citation type="submission" date="2023-05" db="EMBL/GenBank/DDBJ databases">
        <title>[olsenella] sp. nov., isolated from a pig farm feces dump.</title>
        <authorList>
            <person name="Chang Y.-H."/>
        </authorList>
    </citation>
    <scope>NUCLEOTIDE SEQUENCE</scope>
    <source>
        <strain evidence="6">YH-ols2217</strain>
    </source>
</reference>
<dbReference type="Gene3D" id="3.30.300.70">
    <property type="entry name" value="RimP-like superfamily, N-terminal"/>
    <property type="match status" value="1"/>
</dbReference>
<comment type="similarity">
    <text evidence="3">Belongs to the RimP family.</text>
</comment>
<dbReference type="RefSeq" id="WP_283712497.1">
    <property type="nucleotide sequence ID" value="NZ_JASJEW010000001.1"/>
</dbReference>
<dbReference type="InterPro" id="IPR028989">
    <property type="entry name" value="RimP_N"/>
</dbReference>
<dbReference type="SUPFAM" id="SSF75420">
    <property type="entry name" value="YhbC-like, N-terminal domain"/>
    <property type="match status" value="1"/>
</dbReference>
<protein>
    <recommendedName>
        <fullName evidence="3">Ribosome maturation factor RimP</fullName>
    </recommendedName>
</protein>
<evidence type="ECO:0000313" key="6">
    <source>
        <dbReference type="EMBL" id="MDJ1128858.1"/>
    </source>
</evidence>
<keyword evidence="1 3" id="KW-0963">Cytoplasm</keyword>
<dbReference type="EMBL" id="JASJEX010000001">
    <property type="protein sequence ID" value="MDJ1128858.1"/>
    <property type="molecule type" value="Genomic_DNA"/>
</dbReference>
<keyword evidence="2 3" id="KW-0690">Ribosome biogenesis</keyword>
<keyword evidence="7" id="KW-1185">Reference proteome</keyword>
<evidence type="ECO:0000259" key="4">
    <source>
        <dbReference type="Pfam" id="PF02576"/>
    </source>
</evidence>
<evidence type="ECO:0000256" key="2">
    <source>
        <dbReference type="ARBA" id="ARBA00022517"/>
    </source>
</evidence>
<evidence type="ECO:0000256" key="3">
    <source>
        <dbReference type="HAMAP-Rule" id="MF_01077"/>
    </source>
</evidence>
<gene>
    <name evidence="3 6" type="primary">rimP</name>
    <name evidence="6" type="ORF">QJ043_02015</name>
</gene>
<evidence type="ECO:0000256" key="1">
    <source>
        <dbReference type="ARBA" id="ARBA00022490"/>
    </source>
</evidence>
<dbReference type="CDD" id="cd01734">
    <property type="entry name" value="YlxS_C"/>
    <property type="match status" value="1"/>
</dbReference>
<organism evidence="6 7">
    <name type="scientific">Kribbibacterium absianum</name>
    <dbReference type="NCBI Taxonomy" id="3044210"/>
    <lineage>
        <taxon>Bacteria</taxon>
        <taxon>Bacillati</taxon>
        <taxon>Actinomycetota</taxon>
        <taxon>Coriobacteriia</taxon>
        <taxon>Coriobacteriales</taxon>
        <taxon>Kribbibacteriaceae</taxon>
        <taxon>Kribbibacterium</taxon>
    </lineage>
</organism>
<comment type="caution">
    <text evidence="6">The sequence shown here is derived from an EMBL/GenBank/DDBJ whole genome shotgun (WGS) entry which is preliminary data.</text>
</comment>
<dbReference type="InterPro" id="IPR003728">
    <property type="entry name" value="Ribosome_maturation_RimP"/>
</dbReference>